<dbReference type="Proteomes" id="UP000015106">
    <property type="component" value="Chromosome 7"/>
</dbReference>
<evidence type="ECO:0000313" key="2">
    <source>
        <dbReference type="Proteomes" id="UP000015106"/>
    </source>
</evidence>
<reference evidence="1" key="2">
    <citation type="submission" date="2018-03" db="EMBL/GenBank/DDBJ databases">
        <title>The Triticum urartu genome reveals the dynamic nature of wheat genome evolution.</title>
        <authorList>
            <person name="Ling H."/>
            <person name="Ma B."/>
            <person name="Shi X."/>
            <person name="Liu H."/>
            <person name="Dong L."/>
            <person name="Sun H."/>
            <person name="Cao Y."/>
            <person name="Gao Q."/>
            <person name="Zheng S."/>
            <person name="Li Y."/>
            <person name="Yu Y."/>
            <person name="Du H."/>
            <person name="Qi M."/>
            <person name="Li Y."/>
            <person name="Yu H."/>
            <person name="Cui Y."/>
            <person name="Wang N."/>
            <person name="Chen C."/>
            <person name="Wu H."/>
            <person name="Zhao Y."/>
            <person name="Zhang J."/>
            <person name="Li Y."/>
            <person name="Zhou W."/>
            <person name="Zhang B."/>
            <person name="Hu W."/>
            <person name="Eijk M."/>
            <person name="Tang J."/>
            <person name="Witsenboer H."/>
            <person name="Zhao S."/>
            <person name="Li Z."/>
            <person name="Zhang A."/>
            <person name="Wang D."/>
            <person name="Liang C."/>
        </authorList>
    </citation>
    <scope>NUCLEOTIDE SEQUENCE [LARGE SCALE GENOMIC DNA]</scope>
    <source>
        <strain evidence="1">cv. G1812</strain>
    </source>
</reference>
<dbReference type="Gramene" id="TuG1812G0700000368.01.T01">
    <property type="protein sequence ID" value="TuG1812G0700000368.01.T01.cds357680"/>
    <property type="gene ID" value="TuG1812G0700000368.01"/>
</dbReference>
<dbReference type="EnsemblPlants" id="TuG1812G0700000368.01.T01">
    <property type="protein sequence ID" value="TuG1812G0700000368.01.T01.cds357680"/>
    <property type="gene ID" value="TuG1812G0700000368.01"/>
</dbReference>
<accession>A0A8R7QXN8</accession>
<name>A0A8R7QXN8_TRIUA</name>
<reference evidence="1" key="3">
    <citation type="submission" date="2022-06" db="UniProtKB">
        <authorList>
            <consortium name="EnsemblPlants"/>
        </authorList>
    </citation>
    <scope>IDENTIFICATION</scope>
</reference>
<organism evidence="1 2">
    <name type="scientific">Triticum urartu</name>
    <name type="common">Red wild einkorn</name>
    <name type="synonym">Crithodium urartu</name>
    <dbReference type="NCBI Taxonomy" id="4572"/>
    <lineage>
        <taxon>Eukaryota</taxon>
        <taxon>Viridiplantae</taxon>
        <taxon>Streptophyta</taxon>
        <taxon>Embryophyta</taxon>
        <taxon>Tracheophyta</taxon>
        <taxon>Spermatophyta</taxon>
        <taxon>Magnoliopsida</taxon>
        <taxon>Liliopsida</taxon>
        <taxon>Poales</taxon>
        <taxon>Poaceae</taxon>
        <taxon>BOP clade</taxon>
        <taxon>Pooideae</taxon>
        <taxon>Triticodae</taxon>
        <taxon>Triticeae</taxon>
        <taxon>Triticinae</taxon>
        <taxon>Triticum</taxon>
    </lineage>
</organism>
<evidence type="ECO:0000313" key="1">
    <source>
        <dbReference type="EnsemblPlants" id="TuG1812G0700000368.01.T01.cds357680"/>
    </source>
</evidence>
<proteinExistence type="predicted"/>
<keyword evidence="2" id="KW-1185">Reference proteome</keyword>
<sequence>MDYCVFDTYFLIFSTSITLYDVRSISRWPNCSNMALVYILLACRTIARFVLLTSSP</sequence>
<reference evidence="2" key="1">
    <citation type="journal article" date="2013" name="Nature">
        <title>Draft genome of the wheat A-genome progenitor Triticum urartu.</title>
        <authorList>
            <person name="Ling H.Q."/>
            <person name="Zhao S."/>
            <person name="Liu D."/>
            <person name="Wang J."/>
            <person name="Sun H."/>
            <person name="Zhang C."/>
            <person name="Fan H."/>
            <person name="Li D."/>
            <person name="Dong L."/>
            <person name="Tao Y."/>
            <person name="Gao C."/>
            <person name="Wu H."/>
            <person name="Li Y."/>
            <person name="Cui Y."/>
            <person name="Guo X."/>
            <person name="Zheng S."/>
            <person name="Wang B."/>
            <person name="Yu K."/>
            <person name="Liang Q."/>
            <person name="Yang W."/>
            <person name="Lou X."/>
            <person name="Chen J."/>
            <person name="Feng M."/>
            <person name="Jian J."/>
            <person name="Zhang X."/>
            <person name="Luo G."/>
            <person name="Jiang Y."/>
            <person name="Liu J."/>
            <person name="Wang Z."/>
            <person name="Sha Y."/>
            <person name="Zhang B."/>
            <person name="Wu H."/>
            <person name="Tang D."/>
            <person name="Shen Q."/>
            <person name="Xue P."/>
            <person name="Zou S."/>
            <person name="Wang X."/>
            <person name="Liu X."/>
            <person name="Wang F."/>
            <person name="Yang Y."/>
            <person name="An X."/>
            <person name="Dong Z."/>
            <person name="Zhang K."/>
            <person name="Zhang X."/>
            <person name="Luo M.C."/>
            <person name="Dvorak J."/>
            <person name="Tong Y."/>
            <person name="Wang J."/>
            <person name="Yang H."/>
            <person name="Li Z."/>
            <person name="Wang D."/>
            <person name="Zhang A."/>
            <person name="Wang J."/>
        </authorList>
    </citation>
    <scope>NUCLEOTIDE SEQUENCE</scope>
    <source>
        <strain evidence="2">cv. G1812</strain>
    </source>
</reference>
<protein>
    <submittedName>
        <fullName evidence="1">Uncharacterized protein</fullName>
    </submittedName>
</protein>
<dbReference type="AlphaFoldDB" id="A0A8R7QXN8"/>